<dbReference type="AlphaFoldDB" id="A0A1B2EDP0"/>
<proteinExistence type="predicted"/>
<evidence type="ECO:0000256" key="1">
    <source>
        <dbReference type="ARBA" id="ARBA00023125"/>
    </source>
</evidence>
<protein>
    <submittedName>
        <fullName evidence="4">Resolvase</fullName>
    </submittedName>
</protein>
<feature type="domain" description="Resolvase/invertase-type recombinase catalytic" evidence="3">
    <location>
        <begin position="2"/>
        <end position="150"/>
    </location>
</feature>
<dbReference type="EMBL" id="CP016616">
    <property type="protein sequence ID" value="ANY78073.1"/>
    <property type="molecule type" value="Genomic_DNA"/>
</dbReference>
<dbReference type="KEGG" id="moc:BB934_07355"/>
<dbReference type="Gene3D" id="3.40.50.1390">
    <property type="entry name" value="Resolvase, N-terminal catalytic domain"/>
    <property type="match status" value="1"/>
</dbReference>
<dbReference type="Gene3D" id="3.90.1750.20">
    <property type="entry name" value="Putative Large Serine Recombinase, Chain B, Domain 2"/>
    <property type="match status" value="1"/>
</dbReference>
<keyword evidence="1" id="KW-0238">DNA-binding</keyword>
<dbReference type="InterPro" id="IPR038109">
    <property type="entry name" value="DNA_bind_recomb_sf"/>
</dbReference>
<gene>
    <name evidence="4" type="ORF">BB934_07355</name>
</gene>
<dbReference type="OrthoDB" id="9800103at2"/>
<dbReference type="SMART" id="SM00857">
    <property type="entry name" value="Resolvase"/>
    <property type="match status" value="1"/>
</dbReference>
<evidence type="ECO:0000256" key="2">
    <source>
        <dbReference type="ARBA" id="ARBA00023172"/>
    </source>
</evidence>
<keyword evidence="2" id="KW-0233">DNA recombination</keyword>
<dbReference type="Pfam" id="PF00239">
    <property type="entry name" value="Resolvase"/>
    <property type="match status" value="1"/>
</dbReference>
<evidence type="ECO:0000313" key="4">
    <source>
        <dbReference type="EMBL" id="ANY78073.1"/>
    </source>
</evidence>
<name>A0A1B2EDP0_9HYPH</name>
<dbReference type="GO" id="GO:0003677">
    <property type="term" value="F:DNA binding"/>
    <property type="evidence" value="ECO:0007669"/>
    <property type="project" value="UniProtKB-KW"/>
</dbReference>
<dbReference type="InterPro" id="IPR036162">
    <property type="entry name" value="Resolvase-like_N_sf"/>
</dbReference>
<reference evidence="4" key="1">
    <citation type="submission" date="2016-07" db="EMBL/GenBank/DDBJ databases">
        <title>Microvirga ossetica sp. nov. a new species of rhizobia isolated from root nodules of the legume species Vicia alpestris Steven originated from North Ossetia region in the Caucasus.</title>
        <authorList>
            <person name="Safronova V.I."/>
            <person name="Kuznetsova I.G."/>
            <person name="Sazanova A.L."/>
            <person name="Belimov A."/>
            <person name="Andronov E."/>
            <person name="Osledkin Y.S."/>
            <person name="Onishchuk O.P."/>
            <person name="Kurchak O.N."/>
            <person name="Shaposhnikov A.I."/>
            <person name="Willems A."/>
            <person name="Tikhonovich I.A."/>
        </authorList>
    </citation>
    <scope>NUCLEOTIDE SEQUENCE [LARGE SCALE GENOMIC DNA]</scope>
    <source>
        <strain evidence="4">V5/3M</strain>
    </source>
</reference>
<dbReference type="CDD" id="cd03768">
    <property type="entry name" value="SR_ResInv"/>
    <property type="match status" value="1"/>
</dbReference>
<dbReference type="PANTHER" id="PTHR30461">
    <property type="entry name" value="DNA-INVERTASE FROM LAMBDOID PROPHAGE"/>
    <property type="match status" value="1"/>
</dbReference>
<sequence length="223" mass="24789">MATYSYSRVSTLTQANEGESLGAQQRRIEGYSQMIDTTVDEHFVEEGVSGSVPFADRPRGGELMAKVKVGDTVIVTKLDRCFRSADDALNVLRKFKEKGVALHMMDLGGDVTSNGVSKLVFTILSAVAEQERDRTKERITEVKQDQKKRNRFLGGSVPFGFMVGDDGELIEKEDEQDAIKTMIELKADGFSYRGIAKMLQKDGFNISHETVGQIVKKQLQQTV</sequence>
<dbReference type="PROSITE" id="PS51736">
    <property type="entry name" value="RECOMBINASES_3"/>
    <property type="match status" value="1"/>
</dbReference>
<accession>A0A1B2EDP0</accession>
<organism evidence="4">
    <name type="scientific">Microvirga ossetica</name>
    <dbReference type="NCBI Taxonomy" id="1882682"/>
    <lineage>
        <taxon>Bacteria</taxon>
        <taxon>Pseudomonadati</taxon>
        <taxon>Pseudomonadota</taxon>
        <taxon>Alphaproteobacteria</taxon>
        <taxon>Hyphomicrobiales</taxon>
        <taxon>Methylobacteriaceae</taxon>
        <taxon>Microvirga</taxon>
    </lineage>
</organism>
<dbReference type="InterPro" id="IPR006119">
    <property type="entry name" value="Resolv_N"/>
</dbReference>
<dbReference type="GO" id="GO:0000150">
    <property type="term" value="F:DNA strand exchange activity"/>
    <property type="evidence" value="ECO:0007669"/>
    <property type="project" value="InterPro"/>
</dbReference>
<dbReference type="InterPro" id="IPR050639">
    <property type="entry name" value="SSR_resolvase"/>
</dbReference>
<dbReference type="PANTHER" id="PTHR30461:SF2">
    <property type="entry name" value="SERINE RECOMBINASE PINE-RELATED"/>
    <property type="match status" value="1"/>
</dbReference>
<dbReference type="RefSeq" id="WP_099509064.1">
    <property type="nucleotide sequence ID" value="NZ_CP016616.1"/>
</dbReference>
<evidence type="ECO:0000259" key="3">
    <source>
        <dbReference type="PROSITE" id="PS51736"/>
    </source>
</evidence>
<dbReference type="SUPFAM" id="SSF53041">
    <property type="entry name" value="Resolvase-like"/>
    <property type="match status" value="1"/>
</dbReference>